<feature type="region of interest" description="Disordered" evidence="1">
    <location>
        <begin position="19"/>
        <end position="60"/>
    </location>
</feature>
<feature type="compositionally biased region" description="Basic and acidic residues" evidence="1">
    <location>
        <begin position="19"/>
        <end position="31"/>
    </location>
</feature>
<accession>A0AB94IEX3</accession>
<comment type="caution">
    <text evidence="3">The sequence shown here is derived from an EMBL/GenBank/DDBJ whole genome shotgun (WGS) entry which is preliminary data.</text>
</comment>
<feature type="compositionally biased region" description="Low complexity" evidence="1">
    <location>
        <begin position="44"/>
        <end position="60"/>
    </location>
</feature>
<evidence type="ECO:0000313" key="4">
    <source>
        <dbReference type="Proteomes" id="UP000506160"/>
    </source>
</evidence>
<dbReference type="RefSeq" id="WP_024495358.1">
    <property type="nucleotide sequence ID" value="NZ_AWGA01000011.1"/>
</dbReference>
<gene>
    <name evidence="3" type="ORF">O970_01170</name>
</gene>
<dbReference type="Proteomes" id="UP000506160">
    <property type="component" value="Unassembled WGS sequence"/>
</dbReference>
<sequence length="146" mass="16345">MSIFKNIMSKIFPSAFASETDHKEQADKINDKNVTSDTTHEENSASQPQETTQATTAPATNKVDVVAILEEMQKKYPEKLNWHTSIVDLMKLLGLDSSLNARKQLAQELSYTGDMNDSAAMNIWLHKEIMRKIAENGGVLPESIKH</sequence>
<evidence type="ECO:0000313" key="3">
    <source>
        <dbReference type="EMBL" id="TEA28061.1"/>
    </source>
</evidence>
<dbReference type="AlphaFoldDB" id="A0AB94IEX3"/>
<feature type="domain" description="DUF3597" evidence="2">
    <location>
        <begin position="3"/>
        <end position="141"/>
    </location>
</feature>
<keyword evidence="4" id="KW-1185">Reference proteome</keyword>
<dbReference type="InterPro" id="IPR022016">
    <property type="entry name" value="DUF3597"/>
</dbReference>
<dbReference type="SUPFAM" id="SSF158634">
    <property type="entry name" value="RPA2825-like"/>
    <property type="match status" value="1"/>
</dbReference>
<name>A0AB94IEX3_9GAMM</name>
<organism evidence="3 4">
    <name type="scientific">Candidatus Schmidhempelia bombi str. Bimp</name>
    <dbReference type="NCBI Taxonomy" id="1387197"/>
    <lineage>
        <taxon>Bacteria</taxon>
        <taxon>Pseudomonadati</taxon>
        <taxon>Pseudomonadota</taxon>
        <taxon>Gammaproteobacteria</taxon>
        <taxon>Orbales</taxon>
        <taxon>Orbaceae</taxon>
        <taxon>Candidatus Schmidhempelia</taxon>
    </lineage>
</organism>
<dbReference type="EMBL" id="AWGA01000011">
    <property type="protein sequence ID" value="TEA28061.1"/>
    <property type="molecule type" value="Genomic_DNA"/>
</dbReference>
<evidence type="ECO:0000256" key="1">
    <source>
        <dbReference type="SAM" id="MobiDB-lite"/>
    </source>
</evidence>
<dbReference type="Pfam" id="PF12200">
    <property type="entry name" value="DUF3597"/>
    <property type="match status" value="1"/>
</dbReference>
<reference evidence="3 4" key="1">
    <citation type="journal article" date="2014" name="Appl. Environ. Microbiol.">
        <title>Genomic features of a bumble bee symbiont reflect its host environment.</title>
        <authorList>
            <person name="Martinson V.G."/>
            <person name="Magoc T."/>
            <person name="Koch H."/>
            <person name="Salzberg S.L."/>
            <person name="Moran N.A."/>
        </authorList>
    </citation>
    <scope>NUCLEOTIDE SEQUENCE [LARGE SCALE GENOMIC DNA]</scope>
    <source>
        <strain evidence="3 4">Bimp</strain>
    </source>
</reference>
<evidence type="ECO:0000259" key="2">
    <source>
        <dbReference type="Pfam" id="PF12200"/>
    </source>
</evidence>
<protein>
    <submittedName>
        <fullName evidence="3">DUF3597 domain-containing protein</fullName>
    </submittedName>
</protein>
<proteinExistence type="predicted"/>